<comment type="caution">
    <text evidence="2">The sequence shown here is derived from an EMBL/GenBank/DDBJ whole genome shotgun (WGS) entry which is preliminary data.</text>
</comment>
<evidence type="ECO:0000259" key="1">
    <source>
        <dbReference type="Pfam" id="PF03358"/>
    </source>
</evidence>
<name>A0A0M9X6L6_9ACTN</name>
<evidence type="ECO:0000313" key="2">
    <source>
        <dbReference type="EMBL" id="KOT33150.1"/>
    </source>
</evidence>
<keyword evidence="3" id="KW-1185">Reference proteome</keyword>
<dbReference type="EMBL" id="LGCN01000225">
    <property type="protein sequence ID" value="KOT33150.1"/>
    <property type="molecule type" value="Genomic_DNA"/>
</dbReference>
<protein>
    <submittedName>
        <fullName evidence="2">NADPH-dependent FMN reductase</fullName>
    </submittedName>
</protein>
<reference evidence="2 3" key="1">
    <citation type="submission" date="2015-07" db="EMBL/GenBank/DDBJ databases">
        <authorList>
            <person name="Noorani M."/>
        </authorList>
    </citation>
    <scope>NUCLEOTIDE SEQUENCE [LARGE SCALE GENOMIC DNA]</scope>
    <source>
        <strain evidence="2 3">NRRL B-24567</strain>
    </source>
</reference>
<dbReference type="InterPro" id="IPR050712">
    <property type="entry name" value="NAD(P)H-dep_reductase"/>
</dbReference>
<dbReference type="Proteomes" id="UP000037773">
    <property type="component" value="Unassembled WGS sequence"/>
</dbReference>
<dbReference type="AlphaFoldDB" id="A0A0M9X6L6"/>
<evidence type="ECO:0000313" key="3">
    <source>
        <dbReference type="Proteomes" id="UP000037773"/>
    </source>
</evidence>
<dbReference type="GO" id="GO:0010181">
    <property type="term" value="F:FMN binding"/>
    <property type="evidence" value="ECO:0007669"/>
    <property type="project" value="TreeGrafter"/>
</dbReference>
<dbReference type="InterPro" id="IPR029039">
    <property type="entry name" value="Flavoprotein-like_sf"/>
</dbReference>
<organism evidence="2 3">
    <name type="scientific">Streptomyces caelestis</name>
    <dbReference type="NCBI Taxonomy" id="36816"/>
    <lineage>
        <taxon>Bacteria</taxon>
        <taxon>Bacillati</taxon>
        <taxon>Actinomycetota</taxon>
        <taxon>Actinomycetes</taxon>
        <taxon>Kitasatosporales</taxon>
        <taxon>Streptomycetaceae</taxon>
        <taxon>Streptomyces</taxon>
    </lineage>
</organism>
<dbReference type="InterPro" id="IPR005025">
    <property type="entry name" value="FMN_Rdtase-like_dom"/>
</dbReference>
<dbReference type="Gene3D" id="3.40.50.360">
    <property type="match status" value="1"/>
</dbReference>
<feature type="domain" description="NADPH-dependent FMN reductase-like" evidence="1">
    <location>
        <begin position="15"/>
        <end position="154"/>
    </location>
</feature>
<dbReference type="SUPFAM" id="SSF52218">
    <property type="entry name" value="Flavoproteins"/>
    <property type="match status" value="1"/>
</dbReference>
<gene>
    <name evidence="2" type="ORF">ADK41_28485</name>
</gene>
<dbReference type="Pfam" id="PF03358">
    <property type="entry name" value="FMN_red"/>
    <property type="match status" value="1"/>
</dbReference>
<accession>A0A0M9X6L6</accession>
<dbReference type="PANTHER" id="PTHR30543">
    <property type="entry name" value="CHROMATE REDUCTASE"/>
    <property type="match status" value="1"/>
</dbReference>
<dbReference type="PANTHER" id="PTHR30543:SF21">
    <property type="entry name" value="NAD(P)H-DEPENDENT FMN REDUCTASE LOT6"/>
    <property type="match status" value="1"/>
</dbReference>
<dbReference type="GO" id="GO:0005829">
    <property type="term" value="C:cytosol"/>
    <property type="evidence" value="ECO:0007669"/>
    <property type="project" value="TreeGrafter"/>
</dbReference>
<proteinExistence type="predicted"/>
<dbReference type="GO" id="GO:0016491">
    <property type="term" value="F:oxidoreductase activity"/>
    <property type="evidence" value="ECO:0007669"/>
    <property type="project" value="InterPro"/>
</dbReference>
<sequence>MNRRERADMSSDRIRVAVILSSVRKGRFGPTIANWFVGTADGRDDIEVDLVDLADFPLPTALTDEPSPEVAELLAAFSARLSAADGFVVVTPEYNHSFPAALKAAADWTQYEWHAKPVGFVGYGGLAGGLRAVQQLRHIFNELHAVPVRDAISFHGPWAQFDAEGNLTDPTNAEAAAKVLWDKLSWWALATKEAKTRRPYDN</sequence>